<keyword evidence="7" id="KW-1185">Reference proteome</keyword>
<feature type="transmembrane region" description="Helical" evidence="2">
    <location>
        <begin position="1358"/>
        <end position="1382"/>
    </location>
</feature>
<evidence type="ECO:0000313" key="7">
    <source>
        <dbReference type="Proteomes" id="UP000011087"/>
    </source>
</evidence>
<dbReference type="SUPFAM" id="SSF117281">
    <property type="entry name" value="Kelch motif"/>
    <property type="match status" value="1"/>
</dbReference>
<dbReference type="KEGG" id="gtt:GUITHDRAFT_99762"/>
<feature type="signal peptide" evidence="3">
    <location>
        <begin position="1"/>
        <end position="21"/>
    </location>
</feature>
<dbReference type="Pfam" id="PF24681">
    <property type="entry name" value="Kelch_KLHDC2_KLHL20_DRC7"/>
    <property type="match status" value="1"/>
</dbReference>
<accession>L1K169</accession>
<reference evidence="5 7" key="1">
    <citation type="journal article" date="2012" name="Nature">
        <title>Algal genomes reveal evolutionary mosaicism and the fate of nucleomorphs.</title>
        <authorList>
            <consortium name="DOE Joint Genome Institute"/>
            <person name="Curtis B.A."/>
            <person name="Tanifuji G."/>
            <person name="Burki F."/>
            <person name="Gruber A."/>
            <person name="Irimia M."/>
            <person name="Maruyama S."/>
            <person name="Arias M.C."/>
            <person name="Ball S.G."/>
            <person name="Gile G.H."/>
            <person name="Hirakawa Y."/>
            <person name="Hopkins J.F."/>
            <person name="Kuo A."/>
            <person name="Rensing S.A."/>
            <person name="Schmutz J."/>
            <person name="Symeonidi A."/>
            <person name="Elias M."/>
            <person name="Eveleigh R.J."/>
            <person name="Herman E.K."/>
            <person name="Klute M.J."/>
            <person name="Nakayama T."/>
            <person name="Obornik M."/>
            <person name="Reyes-Prieto A."/>
            <person name="Armbrust E.V."/>
            <person name="Aves S.J."/>
            <person name="Beiko R.G."/>
            <person name="Coutinho P."/>
            <person name="Dacks J.B."/>
            <person name="Durnford D.G."/>
            <person name="Fast N.M."/>
            <person name="Green B.R."/>
            <person name="Grisdale C.J."/>
            <person name="Hempel F."/>
            <person name="Henrissat B."/>
            <person name="Hoppner M.P."/>
            <person name="Ishida K."/>
            <person name="Kim E."/>
            <person name="Koreny L."/>
            <person name="Kroth P.G."/>
            <person name="Liu Y."/>
            <person name="Malik S.B."/>
            <person name="Maier U.G."/>
            <person name="McRose D."/>
            <person name="Mock T."/>
            <person name="Neilson J.A."/>
            <person name="Onodera N.T."/>
            <person name="Poole A.M."/>
            <person name="Pritham E.J."/>
            <person name="Richards T.A."/>
            <person name="Rocap G."/>
            <person name="Roy S.W."/>
            <person name="Sarai C."/>
            <person name="Schaack S."/>
            <person name="Shirato S."/>
            <person name="Slamovits C.H."/>
            <person name="Spencer D.F."/>
            <person name="Suzuki S."/>
            <person name="Worden A.Z."/>
            <person name="Zauner S."/>
            <person name="Barry K."/>
            <person name="Bell C."/>
            <person name="Bharti A.K."/>
            <person name="Crow J.A."/>
            <person name="Grimwood J."/>
            <person name="Kramer R."/>
            <person name="Lindquist E."/>
            <person name="Lucas S."/>
            <person name="Salamov A."/>
            <person name="McFadden G.I."/>
            <person name="Lane C.E."/>
            <person name="Keeling P.J."/>
            <person name="Gray M.W."/>
            <person name="Grigoriev I.V."/>
            <person name="Archibald J.M."/>
        </authorList>
    </citation>
    <scope>NUCLEOTIDE SEQUENCE</scope>
    <source>
        <strain evidence="5 7">CCMP2712</strain>
    </source>
</reference>
<dbReference type="SUPFAM" id="SSF50965">
    <property type="entry name" value="Galactose oxidase, central domain"/>
    <property type="match status" value="1"/>
</dbReference>
<dbReference type="RefSeq" id="XP_005841264.1">
    <property type="nucleotide sequence ID" value="XM_005841207.1"/>
</dbReference>
<feature type="region of interest" description="Disordered" evidence="1">
    <location>
        <begin position="1582"/>
        <end position="1646"/>
    </location>
</feature>
<dbReference type="EMBL" id="JH992967">
    <property type="protein sequence ID" value="EKX54284.1"/>
    <property type="molecule type" value="Genomic_DNA"/>
</dbReference>
<feature type="transmembrane region" description="Helical" evidence="2">
    <location>
        <begin position="1310"/>
        <end position="1331"/>
    </location>
</feature>
<feature type="transmembrane region" description="Helical" evidence="2">
    <location>
        <begin position="1761"/>
        <end position="1794"/>
    </location>
</feature>
<evidence type="ECO:0000256" key="1">
    <source>
        <dbReference type="SAM" id="MobiDB-lite"/>
    </source>
</evidence>
<feature type="compositionally biased region" description="Basic and acidic residues" evidence="1">
    <location>
        <begin position="1636"/>
        <end position="1646"/>
    </location>
</feature>
<dbReference type="GeneID" id="17311161"/>
<feature type="transmembrane region" description="Helical" evidence="2">
    <location>
        <begin position="1736"/>
        <end position="1755"/>
    </location>
</feature>
<feature type="compositionally biased region" description="Acidic residues" evidence="1">
    <location>
        <begin position="1583"/>
        <end position="1595"/>
    </location>
</feature>
<protein>
    <recommendedName>
        <fullName evidence="4">TRP C-terminal domain-containing protein</fullName>
    </recommendedName>
</protein>
<evidence type="ECO:0000259" key="4">
    <source>
        <dbReference type="Pfam" id="PF06011"/>
    </source>
</evidence>
<feature type="region of interest" description="Disordered" evidence="1">
    <location>
        <begin position="1675"/>
        <end position="1727"/>
    </location>
</feature>
<keyword evidence="2" id="KW-1133">Transmembrane helix</keyword>
<reference evidence="7" key="2">
    <citation type="submission" date="2012-11" db="EMBL/GenBank/DDBJ databases">
        <authorList>
            <person name="Kuo A."/>
            <person name="Curtis B.A."/>
            <person name="Tanifuji G."/>
            <person name="Burki F."/>
            <person name="Gruber A."/>
            <person name="Irimia M."/>
            <person name="Maruyama S."/>
            <person name="Arias M.C."/>
            <person name="Ball S.G."/>
            <person name="Gile G.H."/>
            <person name="Hirakawa Y."/>
            <person name="Hopkins J.F."/>
            <person name="Rensing S.A."/>
            <person name="Schmutz J."/>
            <person name="Symeonidi A."/>
            <person name="Elias M."/>
            <person name="Eveleigh R.J."/>
            <person name="Herman E.K."/>
            <person name="Klute M.J."/>
            <person name="Nakayama T."/>
            <person name="Obornik M."/>
            <person name="Reyes-Prieto A."/>
            <person name="Armbrust E.V."/>
            <person name="Aves S.J."/>
            <person name="Beiko R.G."/>
            <person name="Coutinho P."/>
            <person name="Dacks J.B."/>
            <person name="Durnford D.G."/>
            <person name="Fast N.M."/>
            <person name="Green B.R."/>
            <person name="Grisdale C."/>
            <person name="Hempe F."/>
            <person name="Henrissat B."/>
            <person name="Hoppner M.P."/>
            <person name="Ishida K.-I."/>
            <person name="Kim E."/>
            <person name="Koreny L."/>
            <person name="Kroth P.G."/>
            <person name="Liu Y."/>
            <person name="Malik S.-B."/>
            <person name="Maier U.G."/>
            <person name="McRose D."/>
            <person name="Mock T."/>
            <person name="Neilson J.A."/>
            <person name="Onodera N.T."/>
            <person name="Poole A.M."/>
            <person name="Pritham E.J."/>
            <person name="Richards T.A."/>
            <person name="Rocap G."/>
            <person name="Roy S.W."/>
            <person name="Sarai C."/>
            <person name="Schaack S."/>
            <person name="Shirato S."/>
            <person name="Slamovits C.H."/>
            <person name="Spencer D.F."/>
            <person name="Suzuki S."/>
            <person name="Worden A.Z."/>
            <person name="Zauner S."/>
            <person name="Barry K."/>
            <person name="Bell C."/>
            <person name="Bharti A.K."/>
            <person name="Crow J.A."/>
            <person name="Grimwood J."/>
            <person name="Kramer R."/>
            <person name="Lindquist E."/>
            <person name="Lucas S."/>
            <person name="Salamov A."/>
            <person name="McFadden G.I."/>
            <person name="Lane C.E."/>
            <person name="Keeling P.J."/>
            <person name="Gray M.W."/>
            <person name="Grigoriev I.V."/>
            <person name="Archibald J.M."/>
        </authorList>
    </citation>
    <scope>NUCLEOTIDE SEQUENCE</scope>
    <source>
        <strain evidence="7">CCMP2712</strain>
    </source>
</reference>
<dbReference type="InterPro" id="IPR010308">
    <property type="entry name" value="TRP_C"/>
</dbReference>
<evidence type="ECO:0000256" key="2">
    <source>
        <dbReference type="SAM" id="Phobius"/>
    </source>
</evidence>
<feature type="compositionally biased region" description="Basic and acidic residues" evidence="1">
    <location>
        <begin position="1716"/>
        <end position="1725"/>
    </location>
</feature>
<feature type="domain" description="TRP C-terminal" evidence="4">
    <location>
        <begin position="1730"/>
        <end position="1859"/>
    </location>
</feature>
<feature type="compositionally biased region" description="Basic and acidic residues" evidence="1">
    <location>
        <begin position="1603"/>
        <end position="1625"/>
    </location>
</feature>
<feature type="compositionally biased region" description="Basic and acidic residues" evidence="1">
    <location>
        <begin position="1514"/>
        <end position="1548"/>
    </location>
</feature>
<feature type="compositionally biased region" description="Low complexity" evidence="1">
    <location>
        <begin position="1704"/>
        <end position="1715"/>
    </location>
</feature>
<dbReference type="InterPro" id="IPR011050">
    <property type="entry name" value="Pectin_lyase_fold/virulence"/>
</dbReference>
<keyword evidence="2" id="KW-0812">Transmembrane</keyword>
<dbReference type="PANTHER" id="PTHR11319:SF35">
    <property type="entry name" value="OUTER MEMBRANE PROTEIN PMPC-RELATED"/>
    <property type="match status" value="1"/>
</dbReference>
<dbReference type="Pfam" id="PF06011">
    <property type="entry name" value="TRP"/>
    <property type="match status" value="1"/>
</dbReference>
<organism evidence="5">
    <name type="scientific">Guillardia theta (strain CCMP2712)</name>
    <name type="common">Cryptophyte</name>
    <dbReference type="NCBI Taxonomy" id="905079"/>
    <lineage>
        <taxon>Eukaryota</taxon>
        <taxon>Cryptophyceae</taxon>
        <taxon>Pyrenomonadales</taxon>
        <taxon>Geminigeraceae</taxon>
        <taxon>Guillardia</taxon>
    </lineage>
</organism>
<dbReference type="PANTHER" id="PTHR11319">
    <property type="entry name" value="G PROTEIN-COUPLED RECEPTOR-RELATED"/>
    <property type="match status" value="1"/>
</dbReference>
<gene>
    <name evidence="5" type="ORF">GUITHDRAFT_99762</name>
</gene>
<dbReference type="HOGENOM" id="CLU_002509_0_0_1"/>
<dbReference type="EnsemblProtists" id="EKX54284">
    <property type="protein sequence ID" value="EKX54284"/>
    <property type="gene ID" value="GUITHDRAFT_99762"/>
</dbReference>
<dbReference type="Gene3D" id="2.120.10.80">
    <property type="entry name" value="Kelch-type beta propeller"/>
    <property type="match status" value="2"/>
</dbReference>
<dbReference type="PROSITE" id="PS51257">
    <property type="entry name" value="PROKAR_LIPOPROTEIN"/>
    <property type="match status" value="1"/>
</dbReference>
<evidence type="ECO:0000313" key="6">
    <source>
        <dbReference type="EnsemblProtists" id="EKX54284"/>
    </source>
</evidence>
<reference evidence="6" key="3">
    <citation type="submission" date="2016-03" db="UniProtKB">
        <authorList>
            <consortium name="EnsemblProtists"/>
        </authorList>
    </citation>
    <scope>IDENTIFICATION</scope>
</reference>
<dbReference type="Proteomes" id="UP000011087">
    <property type="component" value="Unassembled WGS sequence"/>
</dbReference>
<feature type="transmembrane region" description="Helical" evidence="2">
    <location>
        <begin position="1846"/>
        <end position="1864"/>
    </location>
</feature>
<proteinExistence type="predicted"/>
<dbReference type="PaxDb" id="55529-EKX54284"/>
<feature type="region of interest" description="Disordered" evidence="1">
    <location>
        <begin position="1500"/>
        <end position="1548"/>
    </location>
</feature>
<evidence type="ECO:0000256" key="3">
    <source>
        <dbReference type="SAM" id="SignalP"/>
    </source>
</evidence>
<keyword evidence="2" id="KW-0472">Membrane</keyword>
<feature type="chain" id="PRO_5008772204" description="TRP C-terminal domain-containing protein" evidence="3">
    <location>
        <begin position="22"/>
        <end position="1916"/>
    </location>
</feature>
<evidence type="ECO:0000313" key="5">
    <source>
        <dbReference type="EMBL" id="EKX54284.1"/>
    </source>
</evidence>
<dbReference type="InterPro" id="IPR011043">
    <property type="entry name" value="Gal_Oxase/kelch_b-propeller"/>
</dbReference>
<keyword evidence="3" id="KW-0732">Signal</keyword>
<feature type="transmembrane region" description="Helical" evidence="2">
    <location>
        <begin position="1806"/>
        <end position="1826"/>
    </location>
</feature>
<dbReference type="SUPFAM" id="SSF51126">
    <property type="entry name" value="Pectin lyase-like"/>
    <property type="match status" value="1"/>
</dbReference>
<dbReference type="eggNOG" id="KOG1230">
    <property type="taxonomic scope" value="Eukaryota"/>
</dbReference>
<dbReference type="InterPro" id="IPR015915">
    <property type="entry name" value="Kelch-typ_b-propeller"/>
</dbReference>
<sequence>MKTIKTITCLFAASLLLGCSAKKIPSWTDLDSSYKRNTRPNTNLCLTCIDNRIHSLNSNAAHQVYDPSQRAWTDFSNQFDGVSPRSGFYYTLTSAGESIYVLGYYDVTVSQLDNMELFQLNMATLTWTNYTNQVNGNKPAPAYGYSSARSTTCQNRLFYVRDMSFYQLYLETLQWQPTYHSPWENLNVDNKDCQISGTWLKLKTYELIAVKDRLYSMIMVCNDEFYIMVSDSCDEPTKWSIWFNTTDTLQIAEFNFAFHAMVRFDMSYEDAISLVSGSFDAVETYLFSNCEDGTIYAYGTSTSVLHVIDPIARKREVIFNSGNAAPSEQTNIYWDRITEWRQSVVLLDVSRVFNTWNNMFLGEGTSDQEIYKFDMNSLSWQSLSNNQTVEIFKFLFVLQDELFGMSHYLFPSLFKYREESGSWMRIETSPSDASMVSDLQALVYTYLYNLLEYEFATTTTDALLVLHADAISEDMNASSGVFTFNVTSMSWTRHSLADGSSPQKVFHSIAATDRYVYHFGGLAPNHNNAMFYTVFDNPGVDDWLYRFDLQVNVWSVLSKKAENSPASRLNPVMIVHKNQLYIYGGVETGIQETKTFSDLYSFDLDTLTWQQLFGREDSITDKTILTLGMGANLGKLFTLSSNNVISSRDFPRERKISKNMMLDLALANDWDTSIVSNCEHMETCTSTKSSIELCSRAWMPCHISLISEAGKASSLLLLDNANVMCDGRQGCTGIQVNGVDLICSSSRDTSVAPLRLVGLEAHLDLNNSAVVGCSSNDDGGSIQVYGGATADLFGVRIVGSRSGGAGGAVVLQGSTMNVVSSTFEGCEAREGGGAIHIKSQPLDYFPTVLSRPNLLIQSSSFLRNSGGQGGALHTESSATAIIRHSSFQENHAALDGGALFLQASTARLEGNSFQRNRAEGGGGGAVFWLKVQPVLVSDSDEDDPAVLCGASHTNNASYGSCVASGFYRLLLQIEEATIFPGIAFEVKAAKFDFYGQLIKTDSSLQIRTATASSRSGRSLVMGSSAMTLHEGVGQTNVTLKIYFVPSSSSPFPAQIEGPVVLEAYGSDAVSGEEMVSSVAEVFVSQAVCPVGYVLKTDSLSFPSFATCDKCLSDSYALYAFSGSNSSNPSCMRCPHGIECGGGEEIRNRDGFWFNRSALLLPRTNKEISLKAHRCADGNCLRDFKCRQGQQGRLCALCVATGDKDDFFWALSNGNCKRCDKGMEGRCKAWTKTGFLGIIRKSVNKHSSKIGYLKTLIGFVQISSSLISVYNIEWPDLIARLLSNIAFFSLDFLALPQISCTASDLSFSDKLLLFFIYLIYIPVSSMVLSTFLCQDLVEDGAWLVRDFRVPCPRTSGDFAYGWAIFTTLVYPVGFPLLIVYILIQLKVPALVRAKQEHAFFQSLQELGHLKEVGLQWDMESKRREWQESWETSVIDLLDLDEVRAVSRALRRLLKKQGLNALLLFQHHRVAPEEISLEEEKEGMTIIDLANKGIEVAEAAEEKLGEGGTVEEWDDKSERSRRVTDCNKPKRSEGENDKGNDEGNDQTHELGSRCFAREQLQLLYTEIIRREVVPIAKVSWYTKVEEDEDEDEDEDEEKQGGVQEGEIREEKETEKEGREEEETKIWVEDIESNANNNESEKQKNATEVRQDMHQEMLANVEKGDVESEVVEAAGPAAGAGAGAGAEEGEGAGAEEGEGKGEGKQGAEGAATAEGAGSAREKGDKTGEEDTNMLKSEKYALSIAGFLFSMYEVNFWWFEVFELVRRFFTCIFISFCFTGTIFQISVGLMLLFLSLAAHSYLKPFQDPSLDHMMFFALIANFATLLYGNSIKLLTVEELREDSTSYELDIVQALLVLANIFILVFPIIQTLSDTIGESAWQMARRCNRQLVKFVDDRWRKARRSDDKNAAEVKKEGDDMA</sequence>
<name>L1K169_GUITC</name>
<feature type="compositionally biased region" description="Acidic residues" evidence="1">
    <location>
        <begin position="1684"/>
        <end position="1693"/>
    </location>
</feature>
<dbReference type="OrthoDB" id="10251809at2759"/>